<gene>
    <name evidence="2" type="ORF">C5167_048590</name>
</gene>
<dbReference type="AlphaFoldDB" id="A0A4Y7KLA0"/>
<keyword evidence="3" id="KW-1185">Reference proteome</keyword>
<feature type="region of interest" description="Disordered" evidence="1">
    <location>
        <begin position="1"/>
        <end position="55"/>
    </location>
</feature>
<evidence type="ECO:0000313" key="3">
    <source>
        <dbReference type="Proteomes" id="UP000316621"/>
    </source>
</evidence>
<reference evidence="2 3" key="1">
    <citation type="journal article" date="2018" name="Science">
        <title>The opium poppy genome and morphinan production.</title>
        <authorList>
            <person name="Guo L."/>
            <person name="Winzer T."/>
            <person name="Yang X."/>
            <person name="Li Y."/>
            <person name="Ning Z."/>
            <person name="He Z."/>
            <person name="Teodor R."/>
            <person name="Lu Y."/>
            <person name="Bowser T.A."/>
            <person name="Graham I.A."/>
            <person name="Ye K."/>
        </authorList>
    </citation>
    <scope>NUCLEOTIDE SEQUENCE [LARGE SCALE GENOMIC DNA]</scope>
    <source>
        <strain evidence="3">cv. HN1</strain>
        <tissue evidence="2">Leaves</tissue>
    </source>
</reference>
<dbReference type="Proteomes" id="UP000316621">
    <property type="component" value="Chromosome 8"/>
</dbReference>
<feature type="compositionally biased region" description="Low complexity" evidence="1">
    <location>
        <begin position="94"/>
        <end position="110"/>
    </location>
</feature>
<accession>A0A4Y7KLA0</accession>
<name>A0A4Y7KLA0_PAPSO</name>
<evidence type="ECO:0000256" key="1">
    <source>
        <dbReference type="SAM" id="MobiDB-lite"/>
    </source>
</evidence>
<protein>
    <submittedName>
        <fullName evidence="2">Uncharacterized protein</fullName>
    </submittedName>
</protein>
<evidence type="ECO:0000313" key="2">
    <source>
        <dbReference type="EMBL" id="RZC73110.1"/>
    </source>
</evidence>
<feature type="region of interest" description="Disordered" evidence="1">
    <location>
        <begin position="67"/>
        <end position="110"/>
    </location>
</feature>
<dbReference type="EMBL" id="CM010722">
    <property type="protein sequence ID" value="RZC73110.1"/>
    <property type="molecule type" value="Genomic_DNA"/>
</dbReference>
<sequence length="110" mass="11775">MLPGTKKVPKKRIAVMLEPVDSGGLKEENGDMLGESEEENASDTEDTDGPDNGEKKLQLDLQRIQVQLDLKKNGKSSAKKAPASKSRKRKKGSRNSGGSAAAASAAKRKR</sequence>
<dbReference type="STRING" id="3469.A0A4Y7KLA0"/>
<organism evidence="2 3">
    <name type="scientific">Papaver somniferum</name>
    <name type="common">Opium poppy</name>
    <dbReference type="NCBI Taxonomy" id="3469"/>
    <lineage>
        <taxon>Eukaryota</taxon>
        <taxon>Viridiplantae</taxon>
        <taxon>Streptophyta</taxon>
        <taxon>Embryophyta</taxon>
        <taxon>Tracheophyta</taxon>
        <taxon>Spermatophyta</taxon>
        <taxon>Magnoliopsida</taxon>
        <taxon>Ranunculales</taxon>
        <taxon>Papaveraceae</taxon>
        <taxon>Papaveroideae</taxon>
        <taxon>Papaver</taxon>
    </lineage>
</organism>
<proteinExistence type="predicted"/>
<feature type="compositionally biased region" description="Acidic residues" evidence="1">
    <location>
        <begin position="34"/>
        <end position="51"/>
    </location>
</feature>
<dbReference type="Gramene" id="RZC73110">
    <property type="protein sequence ID" value="RZC73110"/>
    <property type="gene ID" value="C5167_048590"/>
</dbReference>